<evidence type="ECO:0000256" key="1">
    <source>
        <dbReference type="SAM" id="MobiDB-lite"/>
    </source>
</evidence>
<accession>A0A7X0JRB9</accession>
<dbReference type="Proteomes" id="UP000528457">
    <property type="component" value="Unassembled WGS sequence"/>
</dbReference>
<dbReference type="EMBL" id="JACHHT010000001">
    <property type="protein sequence ID" value="MBB6519971.1"/>
    <property type="molecule type" value="Genomic_DNA"/>
</dbReference>
<dbReference type="AlphaFoldDB" id="A0A7X0JRB9"/>
<evidence type="ECO:0000313" key="4">
    <source>
        <dbReference type="Proteomes" id="UP000528457"/>
    </source>
</evidence>
<dbReference type="InterPro" id="IPR049191">
    <property type="entry name" value="SutA_RBD"/>
</dbReference>
<organism evidence="3 4">
    <name type="scientific">Pseudoteredinibacter isoporae</name>
    <dbReference type="NCBI Taxonomy" id="570281"/>
    <lineage>
        <taxon>Bacteria</taxon>
        <taxon>Pseudomonadati</taxon>
        <taxon>Pseudomonadota</taxon>
        <taxon>Gammaproteobacteria</taxon>
        <taxon>Cellvibrionales</taxon>
        <taxon>Cellvibrionaceae</taxon>
        <taxon>Pseudoteredinibacter</taxon>
    </lineage>
</organism>
<sequence>MTVLKSHKKGKATASLKSGKILTGGLESLAKLDREHSFTPKCREGIREELERQVQEFLMQGGEIQGIAPDVMADPPRKPQSKYGSRPI</sequence>
<reference evidence="3 4" key="1">
    <citation type="submission" date="2020-08" db="EMBL/GenBank/DDBJ databases">
        <title>Genomic Encyclopedia of Type Strains, Phase IV (KMG-IV): sequencing the most valuable type-strain genomes for metagenomic binning, comparative biology and taxonomic classification.</title>
        <authorList>
            <person name="Goeker M."/>
        </authorList>
    </citation>
    <scope>NUCLEOTIDE SEQUENCE [LARGE SCALE GENOMIC DNA]</scope>
    <source>
        <strain evidence="3 4">DSM 22368</strain>
    </source>
</reference>
<feature type="domain" description="Transcriptional regulator SutA RNAP-binding" evidence="2">
    <location>
        <begin position="46"/>
        <end position="75"/>
    </location>
</feature>
<protein>
    <recommendedName>
        <fullName evidence="2">Transcriptional regulator SutA RNAP-binding domain-containing protein</fullName>
    </recommendedName>
</protein>
<gene>
    <name evidence="3" type="ORF">HNR48_000249</name>
</gene>
<dbReference type="Pfam" id="PF20661">
    <property type="entry name" value="SutA-RBD"/>
    <property type="match status" value="1"/>
</dbReference>
<dbReference type="RefSeq" id="WP_166852652.1">
    <property type="nucleotide sequence ID" value="NZ_JAAONY010000001.1"/>
</dbReference>
<feature type="region of interest" description="Disordered" evidence="1">
    <location>
        <begin position="64"/>
        <end position="88"/>
    </location>
</feature>
<name>A0A7X0JRB9_9GAMM</name>
<evidence type="ECO:0000313" key="3">
    <source>
        <dbReference type="EMBL" id="MBB6519971.1"/>
    </source>
</evidence>
<keyword evidence="4" id="KW-1185">Reference proteome</keyword>
<comment type="caution">
    <text evidence="3">The sequence shown here is derived from an EMBL/GenBank/DDBJ whole genome shotgun (WGS) entry which is preliminary data.</text>
</comment>
<evidence type="ECO:0000259" key="2">
    <source>
        <dbReference type="Pfam" id="PF20661"/>
    </source>
</evidence>
<dbReference type="InParanoid" id="A0A7X0JRB9"/>
<proteinExistence type="predicted"/>